<evidence type="ECO:0000313" key="3">
    <source>
        <dbReference type="Proteomes" id="UP000187465"/>
    </source>
</evidence>
<evidence type="ECO:0000313" key="2">
    <source>
        <dbReference type="EMBL" id="OMD32195.1"/>
    </source>
</evidence>
<comment type="caution">
    <text evidence="2">The sequence shown here is derived from an EMBL/GenBank/DDBJ whole genome shotgun (WGS) entry which is preliminary data.</text>
</comment>
<evidence type="ECO:0000259" key="1">
    <source>
        <dbReference type="Pfam" id="PF06114"/>
    </source>
</evidence>
<gene>
    <name evidence="2" type="ORF">BJP51_16590</name>
</gene>
<sequence>MNLYEYFKTPLEQTIENIYIENNLLKPTDLSIETIANIFEVDIIIGKLQAFSDNEQKVIFLSYLDSYENQRKSFFHELAHVVRHAGDQRFMPTLFRQMQEADAERFCMYASLPFFMLEQLVLPPGEEEAAGKIAKMFQVSPELALQRLRQIRERITSSEFLSAFNYTAVTKEERLPIPNTTEPIIRGIYGLDDLSRPHTLVIEQRDGFDWENPLYIEVDGCFKSIDYHQRYSLRDGAIVSSGDLSVPREHFGFISIDMGRISSRHGQTSNRLFLSMEAIDDALNF</sequence>
<dbReference type="AlphaFoldDB" id="A0A1R0XB83"/>
<dbReference type="Gene3D" id="1.10.10.2910">
    <property type="match status" value="1"/>
</dbReference>
<name>A0A1R0XB83_9BACL</name>
<dbReference type="Pfam" id="PF06114">
    <property type="entry name" value="Peptidase_M78"/>
    <property type="match status" value="1"/>
</dbReference>
<dbReference type="EMBL" id="MKQP01000018">
    <property type="protein sequence ID" value="OMD32195.1"/>
    <property type="molecule type" value="Genomic_DNA"/>
</dbReference>
<dbReference type="Proteomes" id="UP000187465">
    <property type="component" value="Unassembled WGS sequence"/>
</dbReference>
<dbReference type="RefSeq" id="WP_051491066.1">
    <property type="nucleotide sequence ID" value="NZ_MKQP01000018.1"/>
</dbReference>
<reference evidence="2 3" key="1">
    <citation type="submission" date="2016-10" db="EMBL/GenBank/DDBJ databases">
        <title>Paenibacillus species isolates.</title>
        <authorList>
            <person name="Beno S.M."/>
        </authorList>
    </citation>
    <scope>NUCLEOTIDE SEQUENCE [LARGE SCALE GENOMIC DNA]</scope>
    <source>
        <strain evidence="2 3">FSL H7-0604</strain>
    </source>
</reference>
<organism evidence="2 3">
    <name type="scientific">Paenibacillus odorifer</name>
    <dbReference type="NCBI Taxonomy" id="189426"/>
    <lineage>
        <taxon>Bacteria</taxon>
        <taxon>Bacillati</taxon>
        <taxon>Bacillota</taxon>
        <taxon>Bacilli</taxon>
        <taxon>Bacillales</taxon>
        <taxon>Paenibacillaceae</taxon>
        <taxon>Paenibacillus</taxon>
    </lineage>
</organism>
<feature type="domain" description="IrrE N-terminal-like" evidence="1">
    <location>
        <begin position="51"/>
        <end position="148"/>
    </location>
</feature>
<accession>A0A1R0XB83</accession>
<protein>
    <recommendedName>
        <fullName evidence="1">IrrE N-terminal-like domain-containing protein</fullName>
    </recommendedName>
</protein>
<dbReference type="InterPro" id="IPR010359">
    <property type="entry name" value="IrrE_HExxH"/>
</dbReference>
<proteinExistence type="predicted"/>